<gene>
    <name evidence="19" type="ORF">Bca52824_013394</name>
</gene>
<evidence type="ECO:0000256" key="11">
    <source>
        <dbReference type="ARBA" id="ARBA00022989"/>
    </source>
</evidence>
<name>A0A8X7VYJ0_BRACI</name>
<dbReference type="AlphaFoldDB" id="A0A8X7VYJ0"/>
<evidence type="ECO:0000256" key="17">
    <source>
        <dbReference type="SAM" id="SignalP"/>
    </source>
</evidence>
<dbReference type="PANTHER" id="PTHR32401">
    <property type="entry name" value="CONCANAVALIN A-LIKE LECTIN FAMILY PROTEIN"/>
    <property type="match status" value="1"/>
</dbReference>
<evidence type="ECO:0000256" key="15">
    <source>
        <dbReference type="ARBA" id="ARBA00048679"/>
    </source>
</evidence>
<keyword evidence="10" id="KW-0067">ATP-binding</keyword>
<keyword evidence="12" id="KW-0472">Membrane</keyword>
<comment type="catalytic activity">
    <reaction evidence="15">
        <text>L-seryl-[protein] + ATP = O-phospho-L-seryl-[protein] + ADP + H(+)</text>
        <dbReference type="Rhea" id="RHEA:17989"/>
        <dbReference type="Rhea" id="RHEA-COMP:9863"/>
        <dbReference type="Rhea" id="RHEA-COMP:11604"/>
        <dbReference type="ChEBI" id="CHEBI:15378"/>
        <dbReference type="ChEBI" id="CHEBI:29999"/>
        <dbReference type="ChEBI" id="CHEBI:30616"/>
        <dbReference type="ChEBI" id="CHEBI:83421"/>
        <dbReference type="ChEBI" id="CHEBI:456216"/>
        <dbReference type="EC" id="2.7.11.1"/>
    </reaction>
</comment>
<protein>
    <recommendedName>
        <fullName evidence="18">Legume lectin domain-containing protein</fullName>
    </recommendedName>
</protein>
<comment type="caution">
    <text evidence="19">The sequence shown here is derived from an EMBL/GenBank/DDBJ whole genome shotgun (WGS) entry which is preliminary data.</text>
</comment>
<evidence type="ECO:0000259" key="18">
    <source>
        <dbReference type="Pfam" id="PF00139"/>
    </source>
</evidence>
<keyword evidence="8" id="KW-0430">Lectin</keyword>
<feature type="signal peptide" evidence="17">
    <location>
        <begin position="1"/>
        <end position="24"/>
    </location>
</feature>
<feature type="chain" id="PRO_5036505143" description="Legume lectin domain-containing protein" evidence="17">
    <location>
        <begin position="25"/>
        <end position="320"/>
    </location>
</feature>
<keyword evidence="7 17" id="KW-0732">Signal</keyword>
<comment type="subcellular location">
    <subcellularLocation>
        <location evidence="1">Cell membrane</location>
        <topology evidence="1">Single-pass type I membrane protein</topology>
    </subcellularLocation>
</comment>
<dbReference type="SUPFAM" id="SSF49899">
    <property type="entry name" value="Concanavalin A-like lectins/glucanases"/>
    <property type="match status" value="1"/>
</dbReference>
<keyword evidence="6" id="KW-0812">Transmembrane</keyword>
<evidence type="ECO:0000256" key="5">
    <source>
        <dbReference type="ARBA" id="ARBA00022475"/>
    </source>
</evidence>
<evidence type="ECO:0000256" key="10">
    <source>
        <dbReference type="ARBA" id="ARBA00022840"/>
    </source>
</evidence>
<comment type="similarity">
    <text evidence="4">In the C-terminal section; belongs to the protein kinase superfamily. Ser/Thr protein kinase family.</text>
</comment>
<dbReference type="OrthoDB" id="543442at2759"/>
<evidence type="ECO:0000256" key="4">
    <source>
        <dbReference type="ARBA" id="ARBA00010217"/>
    </source>
</evidence>
<evidence type="ECO:0000256" key="1">
    <source>
        <dbReference type="ARBA" id="ARBA00004251"/>
    </source>
</evidence>
<dbReference type="Proteomes" id="UP000886595">
    <property type="component" value="Unassembled WGS sequence"/>
</dbReference>
<evidence type="ECO:0000256" key="3">
    <source>
        <dbReference type="ARBA" id="ARBA00008536"/>
    </source>
</evidence>
<evidence type="ECO:0000256" key="16">
    <source>
        <dbReference type="SAM" id="MobiDB-lite"/>
    </source>
</evidence>
<feature type="domain" description="Legume lectin" evidence="18">
    <location>
        <begin position="29"/>
        <end position="270"/>
    </location>
</feature>
<dbReference type="InterPro" id="IPR013320">
    <property type="entry name" value="ConA-like_dom_sf"/>
</dbReference>
<evidence type="ECO:0000256" key="2">
    <source>
        <dbReference type="ARBA" id="ARBA00007606"/>
    </source>
</evidence>
<evidence type="ECO:0000313" key="19">
    <source>
        <dbReference type="EMBL" id="KAG2320181.1"/>
    </source>
</evidence>
<dbReference type="PANTHER" id="PTHR32401:SF51">
    <property type="entry name" value="NON-SPECIFIC SERINE_THREONINE PROTEIN KINASE"/>
    <property type="match status" value="1"/>
</dbReference>
<keyword evidence="5" id="KW-1003">Cell membrane</keyword>
<reference evidence="19 20" key="1">
    <citation type="submission" date="2020-02" db="EMBL/GenBank/DDBJ databases">
        <authorList>
            <person name="Ma Q."/>
            <person name="Huang Y."/>
            <person name="Song X."/>
            <person name="Pei D."/>
        </authorList>
    </citation>
    <scope>NUCLEOTIDE SEQUENCE [LARGE SCALE GENOMIC DNA]</scope>
    <source>
        <strain evidence="19">Sxm20200214</strain>
        <tissue evidence="19">Leaf</tissue>
    </source>
</reference>
<dbReference type="FunFam" id="2.60.120.200:FF:000096">
    <property type="entry name" value="L-type lectin-domain containing receptor kinase V.9"/>
    <property type="match status" value="1"/>
</dbReference>
<comment type="similarity">
    <text evidence="3">In the N-terminal section; belongs to the leguminous lectin family.</text>
</comment>
<dbReference type="PROSITE" id="PS00307">
    <property type="entry name" value="LECTIN_LEGUME_BETA"/>
    <property type="match status" value="1"/>
</dbReference>
<keyword evidence="13" id="KW-0675">Receptor</keyword>
<evidence type="ECO:0000256" key="6">
    <source>
        <dbReference type="ARBA" id="ARBA00022692"/>
    </source>
</evidence>
<organism evidence="19 20">
    <name type="scientific">Brassica carinata</name>
    <name type="common">Ethiopian mustard</name>
    <name type="synonym">Abyssinian cabbage</name>
    <dbReference type="NCBI Taxonomy" id="52824"/>
    <lineage>
        <taxon>Eukaryota</taxon>
        <taxon>Viridiplantae</taxon>
        <taxon>Streptophyta</taxon>
        <taxon>Embryophyta</taxon>
        <taxon>Tracheophyta</taxon>
        <taxon>Spermatophyta</taxon>
        <taxon>Magnoliopsida</taxon>
        <taxon>eudicotyledons</taxon>
        <taxon>Gunneridae</taxon>
        <taxon>Pentapetalae</taxon>
        <taxon>rosids</taxon>
        <taxon>malvids</taxon>
        <taxon>Brassicales</taxon>
        <taxon>Brassicaceae</taxon>
        <taxon>Brassiceae</taxon>
        <taxon>Brassica</taxon>
    </lineage>
</organism>
<dbReference type="GO" id="GO:0005886">
    <property type="term" value="C:plasma membrane"/>
    <property type="evidence" value="ECO:0007669"/>
    <property type="project" value="UniProtKB-SubCell"/>
</dbReference>
<sequence>MAITSKTIALSIITNLYLVTCVLSQQQETEFLHHGFLKANILNYGSAKILPSGILELTNTSRRQMGQAFHGVPIPFNNPNSSNPLSFSTSFVFSISAPGHGLTFIISPSMDFTRAMASQFLGLFNASNNGNSTNRILAVEFDTVKSNEFLDIDGNHVGIDVNGLVSVESAPAAFFSNRQSKNISLKLSSKDPIRAWIEYDGVEMVLNVTLAPLDTSKPKLPLMSRKMNLTEIFNDKMYVGFSASTGNITSNHYVLGWSFSREGKAKECDLTLLPSVSAPSPSDLDDFEPVSDTPSDSATANPKGTKLIMICTLVVMVFMI</sequence>
<evidence type="ECO:0000256" key="7">
    <source>
        <dbReference type="ARBA" id="ARBA00022729"/>
    </source>
</evidence>
<comment type="similarity">
    <text evidence="2">Belongs to the leguminous lectin family.</text>
</comment>
<dbReference type="InterPro" id="IPR001220">
    <property type="entry name" value="Legume_lectin_dom"/>
</dbReference>
<dbReference type="InterPro" id="IPR019825">
    <property type="entry name" value="Lectin_legB_Mn/Ca_BS"/>
</dbReference>
<evidence type="ECO:0000256" key="12">
    <source>
        <dbReference type="ARBA" id="ARBA00023136"/>
    </source>
</evidence>
<comment type="catalytic activity">
    <reaction evidence="14">
        <text>L-threonyl-[protein] + ATP = O-phospho-L-threonyl-[protein] + ADP + H(+)</text>
        <dbReference type="Rhea" id="RHEA:46608"/>
        <dbReference type="Rhea" id="RHEA-COMP:11060"/>
        <dbReference type="Rhea" id="RHEA-COMP:11605"/>
        <dbReference type="ChEBI" id="CHEBI:15378"/>
        <dbReference type="ChEBI" id="CHEBI:30013"/>
        <dbReference type="ChEBI" id="CHEBI:30616"/>
        <dbReference type="ChEBI" id="CHEBI:61977"/>
        <dbReference type="ChEBI" id="CHEBI:456216"/>
        <dbReference type="EC" id="2.7.11.1"/>
    </reaction>
</comment>
<evidence type="ECO:0000256" key="9">
    <source>
        <dbReference type="ARBA" id="ARBA00022741"/>
    </source>
</evidence>
<dbReference type="Gene3D" id="2.60.120.200">
    <property type="match status" value="1"/>
</dbReference>
<dbReference type="GO" id="GO:0030246">
    <property type="term" value="F:carbohydrate binding"/>
    <property type="evidence" value="ECO:0007669"/>
    <property type="project" value="UniProtKB-KW"/>
</dbReference>
<dbReference type="Pfam" id="PF00139">
    <property type="entry name" value="Lectin_legB"/>
    <property type="match status" value="1"/>
</dbReference>
<evidence type="ECO:0000256" key="14">
    <source>
        <dbReference type="ARBA" id="ARBA00047899"/>
    </source>
</evidence>
<evidence type="ECO:0000256" key="13">
    <source>
        <dbReference type="ARBA" id="ARBA00023170"/>
    </source>
</evidence>
<keyword evidence="20" id="KW-1185">Reference proteome</keyword>
<proteinExistence type="inferred from homology"/>
<feature type="region of interest" description="Disordered" evidence="16">
    <location>
        <begin position="277"/>
        <end position="300"/>
    </location>
</feature>
<dbReference type="CDD" id="cd06899">
    <property type="entry name" value="lectin_legume_LecRK_Arcelin_ConA"/>
    <property type="match status" value="1"/>
</dbReference>
<evidence type="ECO:0000313" key="20">
    <source>
        <dbReference type="Proteomes" id="UP000886595"/>
    </source>
</evidence>
<dbReference type="EMBL" id="JAAMPC010000003">
    <property type="protein sequence ID" value="KAG2320181.1"/>
    <property type="molecule type" value="Genomic_DNA"/>
</dbReference>
<dbReference type="GO" id="GO:0004674">
    <property type="term" value="F:protein serine/threonine kinase activity"/>
    <property type="evidence" value="ECO:0007669"/>
    <property type="project" value="UniProtKB-EC"/>
</dbReference>
<keyword evidence="9" id="KW-0547">Nucleotide-binding</keyword>
<evidence type="ECO:0000256" key="8">
    <source>
        <dbReference type="ARBA" id="ARBA00022734"/>
    </source>
</evidence>
<dbReference type="InterPro" id="IPR050258">
    <property type="entry name" value="Leguminous_Lectin"/>
</dbReference>
<keyword evidence="11" id="KW-1133">Transmembrane helix</keyword>
<accession>A0A8X7VYJ0</accession>
<dbReference type="GO" id="GO:0005524">
    <property type="term" value="F:ATP binding"/>
    <property type="evidence" value="ECO:0007669"/>
    <property type="project" value="UniProtKB-KW"/>
</dbReference>